<sequence length="178" mass="19092">MLQSKLHVDRVVNFSFIAADERSTEHGGMAETTTLANFQARMDEAVQAVAGGNRTRFAELLGATENPKQVGKQWHSRGSIPAKYARALQSLGLSIDYINHGEGHLLSGPASASQSGGLDVSRLTLMIECLEGALLDAKRELDPARKARIVSLIYADPGIGNTREAVQSALRVAFMAMG</sequence>
<evidence type="ECO:0000313" key="1">
    <source>
        <dbReference type="EMBL" id="TAA19194.1"/>
    </source>
</evidence>
<proteinExistence type="predicted"/>
<keyword evidence="2" id="KW-1185">Reference proteome</keyword>
<protein>
    <recommendedName>
        <fullName evidence="3">XRE family transcriptional regulator</fullName>
    </recommendedName>
</protein>
<name>A0ABY1WCX2_9GAMM</name>
<evidence type="ECO:0000313" key="2">
    <source>
        <dbReference type="Proteomes" id="UP000293089"/>
    </source>
</evidence>
<organism evidence="1 2">
    <name type="scientific">Pseudoxanthomonas winnipegensis</name>
    <dbReference type="NCBI Taxonomy" id="2480810"/>
    <lineage>
        <taxon>Bacteria</taxon>
        <taxon>Pseudomonadati</taxon>
        <taxon>Pseudomonadota</taxon>
        <taxon>Gammaproteobacteria</taxon>
        <taxon>Lysobacterales</taxon>
        <taxon>Lysobacteraceae</taxon>
        <taxon>Pseudoxanthomonas</taxon>
    </lineage>
</organism>
<reference evidence="1 2" key="1">
    <citation type="submission" date="2019-02" db="EMBL/GenBank/DDBJ databases">
        <title>WGS of Pseudoxanthomonas species novum from clinical isolates.</title>
        <authorList>
            <person name="Bernier A.-M."/>
            <person name="Bernard K."/>
            <person name="Vachon A."/>
        </authorList>
    </citation>
    <scope>NUCLEOTIDE SEQUENCE [LARGE SCALE GENOMIC DNA]</scope>
    <source>
        <strain evidence="2">NML 170316</strain>
    </source>
</reference>
<gene>
    <name evidence="1" type="ORF">EA658_09980</name>
</gene>
<evidence type="ECO:0008006" key="3">
    <source>
        <dbReference type="Google" id="ProtNLM"/>
    </source>
</evidence>
<dbReference type="Proteomes" id="UP000293089">
    <property type="component" value="Unassembled WGS sequence"/>
</dbReference>
<accession>A0ABY1WCX2</accession>
<dbReference type="RefSeq" id="WP_130528611.1">
    <property type="nucleotide sequence ID" value="NZ_SHMD01000001.1"/>
</dbReference>
<comment type="caution">
    <text evidence="1">The sequence shown here is derived from an EMBL/GenBank/DDBJ whole genome shotgun (WGS) entry which is preliminary data.</text>
</comment>
<dbReference type="EMBL" id="SHME01000003">
    <property type="protein sequence ID" value="TAA19194.1"/>
    <property type="molecule type" value="Genomic_DNA"/>
</dbReference>